<evidence type="ECO:0000256" key="2">
    <source>
        <dbReference type="ARBA" id="ARBA00022448"/>
    </source>
</evidence>
<dbReference type="Proteomes" id="UP000192578">
    <property type="component" value="Unassembled WGS sequence"/>
</dbReference>
<dbReference type="NCBIfam" id="TIGR00860">
    <property type="entry name" value="LIC"/>
    <property type="match status" value="1"/>
</dbReference>
<protein>
    <submittedName>
        <fullName evidence="18">Acetylcholine receptor subunit alpha-type acr-16</fullName>
    </submittedName>
</protein>
<dbReference type="CDD" id="cd18997">
    <property type="entry name" value="LGIC_ECD_nAChR"/>
    <property type="match status" value="1"/>
</dbReference>
<gene>
    <name evidence="18" type="ORF">BV898_08388</name>
</gene>
<organism evidence="18 19">
    <name type="scientific">Hypsibius exemplaris</name>
    <name type="common">Freshwater tardigrade</name>
    <dbReference type="NCBI Taxonomy" id="2072580"/>
    <lineage>
        <taxon>Eukaryota</taxon>
        <taxon>Metazoa</taxon>
        <taxon>Ecdysozoa</taxon>
        <taxon>Tardigrada</taxon>
        <taxon>Eutardigrada</taxon>
        <taxon>Parachela</taxon>
        <taxon>Hypsibioidea</taxon>
        <taxon>Hypsibiidae</taxon>
        <taxon>Hypsibius</taxon>
    </lineage>
</organism>
<dbReference type="InterPro" id="IPR036719">
    <property type="entry name" value="Neuro-gated_channel_TM_sf"/>
</dbReference>
<keyword evidence="13" id="KW-0407">Ion channel</keyword>
<evidence type="ECO:0000256" key="1">
    <source>
        <dbReference type="ARBA" id="ARBA00009237"/>
    </source>
</evidence>
<keyword evidence="7" id="KW-0406">Ion transport</keyword>
<dbReference type="CDD" id="cd19051">
    <property type="entry name" value="LGIC_TM_cation"/>
    <property type="match status" value="1"/>
</dbReference>
<evidence type="ECO:0000256" key="5">
    <source>
        <dbReference type="ARBA" id="ARBA00022989"/>
    </source>
</evidence>
<dbReference type="Pfam" id="PF02931">
    <property type="entry name" value="Neur_chan_LBD"/>
    <property type="match status" value="1"/>
</dbReference>
<keyword evidence="9" id="KW-1015">Disulfide bond</keyword>
<evidence type="ECO:0000256" key="15">
    <source>
        <dbReference type="SAM" id="Phobius"/>
    </source>
</evidence>
<keyword evidence="19" id="KW-1185">Reference proteome</keyword>
<evidence type="ECO:0000313" key="19">
    <source>
        <dbReference type="Proteomes" id="UP000192578"/>
    </source>
</evidence>
<dbReference type="PRINTS" id="PR00252">
    <property type="entry name" value="NRIONCHANNEL"/>
</dbReference>
<dbReference type="Pfam" id="PF02932">
    <property type="entry name" value="Neur_chan_memb"/>
    <property type="match status" value="1"/>
</dbReference>
<keyword evidence="2" id="KW-0813">Transport</keyword>
<dbReference type="InterPro" id="IPR038050">
    <property type="entry name" value="Neuro_actylchol_rec"/>
</dbReference>
<evidence type="ECO:0000256" key="6">
    <source>
        <dbReference type="ARBA" id="ARBA00023018"/>
    </source>
</evidence>
<accession>A0A1W0WQI0</accession>
<dbReference type="InterPro" id="IPR006202">
    <property type="entry name" value="Neur_chan_lig-bd"/>
</dbReference>
<evidence type="ECO:0000256" key="9">
    <source>
        <dbReference type="ARBA" id="ARBA00023157"/>
    </source>
</evidence>
<evidence type="ECO:0000259" key="16">
    <source>
        <dbReference type="Pfam" id="PF02931"/>
    </source>
</evidence>
<evidence type="ECO:0000256" key="7">
    <source>
        <dbReference type="ARBA" id="ARBA00023065"/>
    </source>
</evidence>
<keyword evidence="6" id="KW-0770">Synapse</keyword>
<dbReference type="EMBL" id="MTYJ01000060">
    <property type="protein sequence ID" value="OQV17454.1"/>
    <property type="molecule type" value="Genomic_DNA"/>
</dbReference>
<dbReference type="FunFam" id="2.70.170.10:FF:000016">
    <property type="entry name" value="Nicotinic acetylcholine receptor subunit"/>
    <property type="match status" value="1"/>
</dbReference>
<keyword evidence="10 18" id="KW-0675">Receptor</keyword>
<feature type="transmembrane region" description="Helical" evidence="15">
    <location>
        <begin position="26"/>
        <end position="43"/>
    </location>
</feature>
<dbReference type="GO" id="GO:0022848">
    <property type="term" value="F:acetylcholine-gated monoatomic cation-selective channel activity"/>
    <property type="evidence" value="ECO:0007669"/>
    <property type="project" value="InterPro"/>
</dbReference>
<feature type="transmembrane region" description="Helical" evidence="15">
    <location>
        <begin position="282"/>
        <end position="305"/>
    </location>
</feature>
<reference evidence="19" key="1">
    <citation type="submission" date="2017-01" db="EMBL/GenBank/DDBJ databases">
        <title>Comparative genomics of anhydrobiosis in the tardigrade Hypsibius dujardini.</title>
        <authorList>
            <person name="Yoshida Y."/>
            <person name="Koutsovoulos G."/>
            <person name="Laetsch D."/>
            <person name="Stevens L."/>
            <person name="Kumar S."/>
            <person name="Horikawa D."/>
            <person name="Ishino K."/>
            <person name="Komine S."/>
            <person name="Tomita M."/>
            <person name="Blaxter M."/>
            <person name="Arakawa K."/>
        </authorList>
    </citation>
    <scope>NUCLEOTIDE SEQUENCE [LARGE SCALE GENOMIC DNA]</scope>
    <source>
        <strain evidence="19">Z151</strain>
    </source>
</reference>
<comment type="similarity">
    <text evidence="1">Belongs to the ligand-gated ion channel (TC 1.A.9) family. Acetylcholine receptor (TC 1.A.9.1) subfamily.</text>
</comment>
<keyword evidence="5 15" id="KW-1133">Transmembrane helix</keyword>
<dbReference type="PANTHER" id="PTHR18945">
    <property type="entry name" value="NEUROTRANSMITTER GATED ION CHANNEL"/>
    <property type="match status" value="1"/>
</dbReference>
<keyword evidence="11" id="KW-0325">Glycoprotein</keyword>
<dbReference type="GO" id="GO:0004888">
    <property type="term" value="F:transmembrane signaling receptor activity"/>
    <property type="evidence" value="ECO:0007669"/>
    <property type="project" value="InterPro"/>
</dbReference>
<evidence type="ECO:0000256" key="8">
    <source>
        <dbReference type="ARBA" id="ARBA00023136"/>
    </source>
</evidence>
<feature type="transmembrane region" description="Helical" evidence="15">
    <location>
        <begin position="542"/>
        <end position="564"/>
    </location>
</feature>
<dbReference type="SUPFAM" id="SSF63712">
    <property type="entry name" value="Nicotinic receptor ligand binding domain-like"/>
    <property type="match status" value="1"/>
</dbReference>
<dbReference type="InterPro" id="IPR002394">
    <property type="entry name" value="Nicotinic_acetylcholine_rcpt"/>
</dbReference>
<evidence type="ECO:0000256" key="13">
    <source>
        <dbReference type="ARBA" id="ARBA00023303"/>
    </source>
</evidence>
<keyword evidence="4 15" id="KW-0812">Transmembrane</keyword>
<evidence type="ECO:0000259" key="17">
    <source>
        <dbReference type="Pfam" id="PF02932"/>
    </source>
</evidence>
<dbReference type="GO" id="GO:0045211">
    <property type="term" value="C:postsynaptic membrane"/>
    <property type="evidence" value="ECO:0007669"/>
    <property type="project" value="UniProtKB-SubCell"/>
</dbReference>
<dbReference type="OrthoDB" id="5975154at2759"/>
<dbReference type="Gene3D" id="1.20.58.390">
    <property type="entry name" value="Neurotransmitter-gated ion-channel transmembrane domain"/>
    <property type="match status" value="1"/>
</dbReference>
<evidence type="ECO:0000256" key="11">
    <source>
        <dbReference type="ARBA" id="ARBA00023180"/>
    </source>
</evidence>
<keyword evidence="12" id="KW-1071">Ligand-gated ion channel</keyword>
<feature type="transmembrane region" description="Helical" evidence="15">
    <location>
        <begin position="342"/>
        <end position="365"/>
    </location>
</feature>
<evidence type="ECO:0000256" key="10">
    <source>
        <dbReference type="ARBA" id="ARBA00023170"/>
    </source>
</evidence>
<dbReference type="FunFam" id="1.20.58.390:FF:000073">
    <property type="entry name" value="Neuronal acetylcholine receptor subunit alpha-9-II"/>
    <property type="match status" value="1"/>
</dbReference>
<keyword evidence="8 15" id="KW-0472">Membrane</keyword>
<proteinExistence type="inferred from homology"/>
<feature type="domain" description="Neurotransmitter-gated ion-channel transmembrane" evidence="17">
    <location>
        <begin position="287"/>
        <end position="558"/>
    </location>
</feature>
<dbReference type="PRINTS" id="PR00254">
    <property type="entry name" value="NICOTINICR"/>
</dbReference>
<sequence length="567" mass="65132">MAVRAAPDSVAVFLGRRGGPSVRSSVRSFVVFVVFLGFMIISAQQIDYDNEVPFSYRYHSAYQDDYSNKRSSDEHKLMAHLMQNYEKAGRPVVNASTRMTVQIGFVLTQISQVDERNQVLTLNVWLEQEWVDEVLVWDPEKYGNIRTLVVPSTKLWLPDIVLYNNADDYNKNLMPVNVVLQHNGNVFWSPPTKMRSTCKIDTRFFPFDDQRCLLKLGSWIYDGYQLDVVKRKPNVDMSDYVPSGEWVIVNTTMVRNENRYDCCPEPFPDVTVTFHIRRRTAYYSYNIIAPCVMLSMLTIVLFWLPCDAGEKITLGLTVLLAFSVFMLMIGETMPETSDAMPLLGIYILSTEFIASLSVGMSVTILNFHYRGIRRNQVPNWLRRLTFRYMARITFMAPLYSTDGVLLPPKTASPIVRDYSVADAAKIYRNPNAKDPFNNSNNNNHVDRSAESMRKKHSDLEEFRRLIGLANNNSSTSYAQMSYESTQSTNVSYMSASVPYVGNSPDGDVVGRIKRLLDKFHEEKSMEENLAEWRRVAEIWDRFGFYVFVLLIFWTTVGLLALSAIRDE</sequence>
<dbReference type="AlphaFoldDB" id="A0A1W0WQI0"/>
<keyword evidence="3" id="KW-1003">Cell membrane</keyword>
<evidence type="ECO:0000256" key="3">
    <source>
        <dbReference type="ARBA" id="ARBA00022475"/>
    </source>
</evidence>
<evidence type="ECO:0000256" key="12">
    <source>
        <dbReference type="ARBA" id="ARBA00023286"/>
    </source>
</evidence>
<name>A0A1W0WQI0_HYPEX</name>
<evidence type="ECO:0000256" key="4">
    <source>
        <dbReference type="ARBA" id="ARBA00022692"/>
    </source>
</evidence>
<comment type="subcellular location">
    <subcellularLocation>
        <location evidence="14">Postsynaptic cell membrane</location>
        <topology evidence="14">Multi-pass membrane protein</topology>
    </subcellularLocation>
</comment>
<feature type="transmembrane region" description="Helical" evidence="15">
    <location>
        <begin position="312"/>
        <end position="330"/>
    </location>
</feature>
<dbReference type="SUPFAM" id="SSF90112">
    <property type="entry name" value="Neurotransmitter-gated ion-channel transmembrane pore"/>
    <property type="match status" value="1"/>
</dbReference>
<dbReference type="InterPro" id="IPR006029">
    <property type="entry name" value="Neurotrans-gated_channel_TM"/>
</dbReference>
<dbReference type="Gene3D" id="2.70.170.10">
    <property type="entry name" value="Neurotransmitter-gated ion-channel ligand-binding domain"/>
    <property type="match status" value="1"/>
</dbReference>
<dbReference type="InterPro" id="IPR006201">
    <property type="entry name" value="Neur_channel"/>
</dbReference>
<feature type="domain" description="Neurotransmitter-gated ion-channel ligand-binding" evidence="16">
    <location>
        <begin position="75"/>
        <end position="280"/>
    </location>
</feature>
<comment type="caution">
    <text evidence="18">The sequence shown here is derived from an EMBL/GenBank/DDBJ whole genome shotgun (WGS) entry which is preliminary data.</text>
</comment>
<dbReference type="InterPro" id="IPR036734">
    <property type="entry name" value="Neur_chan_lig-bd_sf"/>
</dbReference>
<evidence type="ECO:0000313" key="18">
    <source>
        <dbReference type="EMBL" id="OQV17454.1"/>
    </source>
</evidence>
<evidence type="ECO:0000256" key="14">
    <source>
        <dbReference type="ARBA" id="ARBA00034104"/>
    </source>
</evidence>